<proteinExistence type="predicted"/>
<protein>
    <submittedName>
        <fullName evidence="2">1,4-dihydroxy-2-naphthoate octaprenyltransferase</fullName>
    </submittedName>
</protein>
<keyword evidence="3" id="KW-1185">Reference proteome</keyword>
<dbReference type="RefSeq" id="WP_209455625.1">
    <property type="nucleotide sequence ID" value="NZ_BAAACS010000017.1"/>
</dbReference>
<feature type="transmembrane region" description="Helical" evidence="1">
    <location>
        <begin position="7"/>
        <end position="27"/>
    </location>
</feature>
<comment type="caution">
    <text evidence="2">The sequence shown here is derived from an EMBL/GenBank/DDBJ whole genome shotgun (WGS) entry which is preliminary data.</text>
</comment>
<accession>A0ABS4E7W6</accession>
<organism evidence="2 3">
    <name type="scientific">Metaclostridioides mangenotii</name>
    <dbReference type="NCBI Taxonomy" id="1540"/>
    <lineage>
        <taxon>Bacteria</taxon>
        <taxon>Bacillati</taxon>
        <taxon>Bacillota</taxon>
        <taxon>Clostridia</taxon>
        <taxon>Peptostreptococcales</taxon>
        <taxon>Peptostreptococcaceae</taxon>
        <taxon>Metaclostridioides</taxon>
    </lineage>
</organism>
<gene>
    <name evidence="2" type="ORF">J2Z43_000429</name>
</gene>
<sequence length="98" mass="11802">MANIQFDILKSLTPISLIPVLFGFIFKNENNKDPININWSMYTVFIFAMFFIYIFFYIKVYYDLKRIKREKDNVVDRFSIVVEDDDSITKIDRILNNK</sequence>
<feature type="transmembrane region" description="Helical" evidence="1">
    <location>
        <begin position="39"/>
        <end position="62"/>
    </location>
</feature>
<evidence type="ECO:0000256" key="1">
    <source>
        <dbReference type="SAM" id="Phobius"/>
    </source>
</evidence>
<reference evidence="2 3" key="1">
    <citation type="submission" date="2021-03" db="EMBL/GenBank/DDBJ databases">
        <title>Genomic Encyclopedia of Type Strains, Phase IV (KMG-IV): sequencing the most valuable type-strain genomes for metagenomic binning, comparative biology and taxonomic classification.</title>
        <authorList>
            <person name="Goeker M."/>
        </authorList>
    </citation>
    <scope>NUCLEOTIDE SEQUENCE [LARGE SCALE GENOMIC DNA]</scope>
    <source>
        <strain evidence="2 3">DSM 1289</strain>
    </source>
</reference>
<dbReference type="EMBL" id="JAGGJX010000001">
    <property type="protein sequence ID" value="MBP1854039.1"/>
    <property type="molecule type" value="Genomic_DNA"/>
</dbReference>
<name>A0ABS4E7W6_9FIRM</name>
<keyword evidence="1" id="KW-0812">Transmembrane</keyword>
<evidence type="ECO:0000313" key="2">
    <source>
        <dbReference type="EMBL" id="MBP1854039.1"/>
    </source>
</evidence>
<dbReference type="Proteomes" id="UP000767291">
    <property type="component" value="Unassembled WGS sequence"/>
</dbReference>
<evidence type="ECO:0000313" key="3">
    <source>
        <dbReference type="Proteomes" id="UP000767291"/>
    </source>
</evidence>
<keyword evidence="1" id="KW-1133">Transmembrane helix</keyword>
<keyword evidence="1" id="KW-0472">Membrane</keyword>